<dbReference type="Gramene" id="AET2Gv20708400.24">
    <property type="protein sequence ID" value="AET2Gv20708400.24"/>
    <property type="gene ID" value="AET2Gv20708400"/>
</dbReference>
<dbReference type="Pfam" id="PF00118">
    <property type="entry name" value="Cpn60_TCP1"/>
    <property type="match status" value="1"/>
</dbReference>
<keyword evidence="2" id="KW-0143">Chaperone</keyword>
<dbReference type="InterPro" id="IPR027409">
    <property type="entry name" value="GroEL-like_apical_dom_sf"/>
</dbReference>
<organism evidence="3 4">
    <name type="scientific">Aegilops tauschii subsp. strangulata</name>
    <name type="common">Goatgrass</name>
    <dbReference type="NCBI Taxonomy" id="200361"/>
    <lineage>
        <taxon>Eukaryota</taxon>
        <taxon>Viridiplantae</taxon>
        <taxon>Streptophyta</taxon>
        <taxon>Embryophyta</taxon>
        <taxon>Tracheophyta</taxon>
        <taxon>Spermatophyta</taxon>
        <taxon>Magnoliopsida</taxon>
        <taxon>Liliopsida</taxon>
        <taxon>Poales</taxon>
        <taxon>Poaceae</taxon>
        <taxon>BOP clade</taxon>
        <taxon>Pooideae</taxon>
        <taxon>Triticodae</taxon>
        <taxon>Triticeae</taxon>
        <taxon>Triticinae</taxon>
        <taxon>Aegilops</taxon>
    </lineage>
</organism>
<reference evidence="3" key="5">
    <citation type="journal article" date="2021" name="G3 (Bethesda)">
        <title>Aegilops tauschii genome assembly Aet v5.0 features greater sequence contiguity and improved annotation.</title>
        <authorList>
            <person name="Wang L."/>
            <person name="Zhu T."/>
            <person name="Rodriguez J.C."/>
            <person name="Deal K.R."/>
            <person name="Dubcovsky J."/>
            <person name="McGuire P.E."/>
            <person name="Lux T."/>
            <person name="Spannagl M."/>
            <person name="Mayer K.F.X."/>
            <person name="Baldrich P."/>
            <person name="Meyers B.C."/>
            <person name="Huo N."/>
            <person name="Gu Y.Q."/>
            <person name="Zhou H."/>
            <person name="Devos K.M."/>
            <person name="Bennetzen J.L."/>
            <person name="Unver T."/>
            <person name="Budak H."/>
            <person name="Gulick P.J."/>
            <person name="Galiba G."/>
            <person name="Kalapos B."/>
            <person name="Nelson D.R."/>
            <person name="Li P."/>
            <person name="You F.M."/>
            <person name="Luo M.C."/>
            <person name="Dvorak J."/>
        </authorList>
    </citation>
    <scope>NUCLEOTIDE SEQUENCE [LARGE SCALE GENOMIC DNA]</scope>
    <source>
        <strain evidence="3">cv. AL8/78</strain>
    </source>
</reference>
<dbReference type="Gene3D" id="3.50.7.10">
    <property type="entry name" value="GroEL"/>
    <property type="match status" value="1"/>
</dbReference>
<evidence type="ECO:0000313" key="4">
    <source>
        <dbReference type="Proteomes" id="UP000015105"/>
    </source>
</evidence>
<dbReference type="Proteomes" id="UP000015105">
    <property type="component" value="Chromosome 2D"/>
</dbReference>
<dbReference type="AlphaFoldDB" id="A0A453C282"/>
<evidence type="ECO:0000256" key="2">
    <source>
        <dbReference type="ARBA" id="ARBA00023186"/>
    </source>
</evidence>
<dbReference type="InterPro" id="IPR002423">
    <property type="entry name" value="Cpn60/GroEL/TCP-1"/>
</dbReference>
<dbReference type="InterPro" id="IPR027413">
    <property type="entry name" value="GROEL-like_equatorial_sf"/>
</dbReference>
<reference evidence="4" key="1">
    <citation type="journal article" date="2014" name="Science">
        <title>Ancient hybridizations among the ancestral genomes of bread wheat.</title>
        <authorList>
            <consortium name="International Wheat Genome Sequencing Consortium,"/>
            <person name="Marcussen T."/>
            <person name="Sandve S.R."/>
            <person name="Heier L."/>
            <person name="Spannagl M."/>
            <person name="Pfeifer M."/>
            <person name="Jakobsen K.S."/>
            <person name="Wulff B.B."/>
            <person name="Steuernagel B."/>
            <person name="Mayer K.F."/>
            <person name="Olsen O.A."/>
        </authorList>
    </citation>
    <scope>NUCLEOTIDE SEQUENCE [LARGE SCALE GENOMIC DNA]</scope>
    <source>
        <strain evidence="4">cv. AL8/78</strain>
    </source>
</reference>
<dbReference type="SUPFAM" id="SSF54849">
    <property type="entry name" value="GroEL-intermediate domain like"/>
    <property type="match status" value="1"/>
</dbReference>
<dbReference type="GO" id="GO:0140662">
    <property type="term" value="F:ATP-dependent protein folding chaperone"/>
    <property type="evidence" value="ECO:0007669"/>
    <property type="project" value="InterPro"/>
</dbReference>
<dbReference type="EnsemblPlants" id="AET2Gv20708400.24">
    <property type="protein sequence ID" value="AET2Gv20708400.24"/>
    <property type="gene ID" value="AET2Gv20708400"/>
</dbReference>
<evidence type="ECO:0000313" key="3">
    <source>
        <dbReference type="EnsemblPlants" id="AET2Gv20708400.24"/>
    </source>
</evidence>
<dbReference type="Gene3D" id="3.30.260.10">
    <property type="entry name" value="TCP-1-like chaperonin intermediate domain"/>
    <property type="match status" value="1"/>
</dbReference>
<reference evidence="4" key="2">
    <citation type="journal article" date="2017" name="Nat. Plants">
        <title>The Aegilops tauschii genome reveals multiple impacts of transposons.</title>
        <authorList>
            <person name="Zhao G."/>
            <person name="Zou C."/>
            <person name="Li K."/>
            <person name="Wang K."/>
            <person name="Li T."/>
            <person name="Gao L."/>
            <person name="Zhang X."/>
            <person name="Wang H."/>
            <person name="Yang Z."/>
            <person name="Liu X."/>
            <person name="Jiang W."/>
            <person name="Mao L."/>
            <person name="Kong X."/>
            <person name="Jiao Y."/>
            <person name="Jia J."/>
        </authorList>
    </citation>
    <scope>NUCLEOTIDE SEQUENCE [LARGE SCALE GENOMIC DNA]</scope>
    <source>
        <strain evidence="4">cv. AL8/78</strain>
    </source>
</reference>
<evidence type="ECO:0000256" key="1">
    <source>
        <dbReference type="ARBA" id="ARBA00006607"/>
    </source>
</evidence>
<dbReference type="InterPro" id="IPR027410">
    <property type="entry name" value="TCP-1-like_intermed_sf"/>
</dbReference>
<dbReference type="GO" id="GO:0042026">
    <property type="term" value="P:protein refolding"/>
    <property type="evidence" value="ECO:0007669"/>
    <property type="project" value="InterPro"/>
</dbReference>
<name>A0A453C282_AEGTS</name>
<reference evidence="3" key="3">
    <citation type="journal article" date="2017" name="Nature">
        <title>Genome sequence of the progenitor of the wheat D genome Aegilops tauschii.</title>
        <authorList>
            <person name="Luo M.C."/>
            <person name="Gu Y.Q."/>
            <person name="Puiu D."/>
            <person name="Wang H."/>
            <person name="Twardziok S.O."/>
            <person name="Deal K.R."/>
            <person name="Huo N."/>
            <person name="Zhu T."/>
            <person name="Wang L."/>
            <person name="Wang Y."/>
            <person name="McGuire P.E."/>
            <person name="Liu S."/>
            <person name="Long H."/>
            <person name="Ramasamy R.K."/>
            <person name="Rodriguez J.C."/>
            <person name="Van S.L."/>
            <person name="Yuan L."/>
            <person name="Wang Z."/>
            <person name="Xia Z."/>
            <person name="Xiao L."/>
            <person name="Anderson O.D."/>
            <person name="Ouyang S."/>
            <person name="Liang Y."/>
            <person name="Zimin A.V."/>
            <person name="Pertea G."/>
            <person name="Qi P."/>
            <person name="Bennetzen J.L."/>
            <person name="Dai X."/>
            <person name="Dawson M.W."/>
            <person name="Muller H.G."/>
            <person name="Kugler K."/>
            <person name="Rivarola-Duarte L."/>
            <person name="Spannagl M."/>
            <person name="Mayer K.F.X."/>
            <person name="Lu F.H."/>
            <person name="Bevan M.W."/>
            <person name="Leroy P."/>
            <person name="Li P."/>
            <person name="You F.M."/>
            <person name="Sun Q."/>
            <person name="Liu Z."/>
            <person name="Lyons E."/>
            <person name="Wicker T."/>
            <person name="Salzberg S.L."/>
            <person name="Devos K.M."/>
            <person name="Dvorak J."/>
        </authorList>
    </citation>
    <scope>NUCLEOTIDE SEQUENCE [LARGE SCALE GENOMIC DNA]</scope>
    <source>
        <strain evidence="3">cv. AL8/78</strain>
    </source>
</reference>
<sequence>MIAEGMKVLAAGMNPVQIARGIGRTADALVSELKLMSREIEDHEIAHVAAVSAGNDYAVGNMISEAFKRVGREGMVRIENGRSTVNSLEVVEGMQFERGYLSPFFVTNHANMSAEYTDCKVVQISPSCLPRPLHRKMHTHHSAG</sequence>
<dbReference type="InterPro" id="IPR001844">
    <property type="entry name" value="Cpn60/GroEL"/>
</dbReference>
<dbReference type="GO" id="GO:0005524">
    <property type="term" value="F:ATP binding"/>
    <property type="evidence" value="ECO:0007669"/>
    <property type="project" value="InterPro"/>
</dbReference>
<reference evidence="3" key="4">
    <citation type="submission" date="2019-03" db="UniProtKB">
        <authorList>
            <consortium name="EnsemblPlants"/>
        </authorList>
    </citation>
    <scope>IDENTIFICATION</scope>
</reference>
<accession>A0A453C282</accession>
<dbReference type="Gene3D" id="1.10.560.10">
    <property type="entry name" value="GroEL-like equatorial domain"/>
    <property type="match status" value="1"/>
</dbReference>
<comment type="similarity">
    <text evidence="1">Belongs to the chaperonin (HSP60) family.</text>
</comment>
<keyword evidence="4" id="KW-1185">Reference proteome</keyword>
<protein>
    <submittedName>
        <fullName evidence="3">Uncharacterized protein</fullName>
    </submittedName>
</protein>
<dbReference type="PANTHER" id="PTHR45633">
    <property type="entry name" value="60 KDA HEAT SHOCK PROTEIN, MITOCHONDRIAL"/>
    <property type="match status" value="1"/>
</dbReference>
<proteinExistence type="inferred from homology"/>